<reference evidence="2 3" key="1">
    <citation type="submission" date="2018-10" db="EMBL/GenBank/DDBJ databases">
        <title>Oceanobacillus sp. YLB-02 draft genome.</title>
        <authorList>
            <person name="Yu L."/>
        </authorList>
    </citation>
    <scope>NUCLEOTIDE SEQUENCE [LARGE SCALE GENOMIC DNA]</scope>
    <source>
        <strain evidence="2 3">YLB-02</strain>
    </source>
</reference>
<protein>
    <recommendedName>
        <fullName evidence="1">Dynamin N-terminal domain-containing protein</fullName>
    </recommendedName>
</protein>
<dbReference type="RefSeq" id="WP_121523870.1">
    <property type="nucleotide sequence ID" value="NZ_RCHR01000004.1"/>
</dbReference>
<dbReference type="InterPro" id="IPR027417">
    <property type="entry name" value="P-loop_NTPase"/>
</dbReference>
<evidence type="ECO:0000313" key="3">
    <source>
        <dbReference type="Proteomes" id="UP000270219"/>
    </source>
</evidence>
<dbReference type="PANTHER" id="PTHR43681:SF1">
    <property type="entry name" value="SARCALUMENIN"/>
    <property type="match status" value="1"/>
</dbReference>
<accession>A0A498D7D6</accession>
<name>A0A498D7D6_9BACI</name>
<dbReference type="InterPro" id="IPR045063">
    <property type="entry name" value="Dynamin_N"/>
</dbReference>
<feature type="domain" description="Dynamin N-terminal" evidence="1">
    <location>
        <begin position="170"/>
        <end position="329"/>
    </location>
</feature>
<dbReference type="PANTHER" id="PTHR43681">
    <property type="entry name" value="TRANSMEMBRANE GTPASE FZO"/>
    <property type="match status" value="1"/>
</dbReference>
<sequence>MKLDKIKTLGLIQIFLKTNNSKSTLFELQRDNLVYFIIKDIIGENNDRVVIIKDNWASPRNRAEWIRKYLLIQKDSRINRKSIKKWFQANESLEIEEKLNLGIIDLSKETEKTFKLLLYESDKNKKLKYIVEDYLSERVTISPKVKSNLIRMYHNAIDQHLFNKKKTKRIGVISPFTYGKSALINSLLQLNLLQEDILVKTAKITTITHNEDYWLKKENPTMFTIERYKNELNFKERLSNLSTLNEKGSHLIDTTINNLKLKQITFVDTPGLFGKFFEHDEITESMIKNLDYIIYLLNPTQLGFEPYTRKIVEWQQKYQKPCIFVMNKMDLVKSKEDRDKLHKEFNNTLSRKVHHGGIFYVSAYLALKARLYKKGEIDLLALKKDPLIYVTDGEWVISGRSFKEEHVDILEESSGILQLEKFLKSV</sequence>
<evidence type="ECO:0000259" key="1">
    <source>
        <dbReference type="Pfam" id="PF00350"/>
    </source>
</evidence>
<proteinExistence type="predicted"/>
<organism evidence="2 3">
    <name type="scientific">Oceanobacillus piezotolerans</name>
    <dbReference type="NCBI Taxonomy" id="2448030"/>
    <lineage>
        <taxon>Bacteria</taxon>
        <taxon>Bacillati</taxon>
        <taxon>Bacillota</taxon>
        <taxon>Bacilli</taxon>
        <taxon>Bacillales</taxon>
        <taxon>Bacillaceae</taxon>
        <taxon>Oceanobacillus</taxon>
    </lineage>
</organism>
<gene>
    <name evidence="2" type="ORF">D8M04_13610</name>
</gene>
<dbReference type="InterPro" id="IPR051943">
    <property type="entry name" value="TRAFAC_Dynamin-like_GTPase"/>
</dbReference>
<dbReference type="EMBL" id="RCHR01000004">
    <property type="protein sequence ID" value="RLL43934.1"/>
    <property type="molecule type" value="Genomic_DNA"/>
</dbReference>
<evidence type="ECO:0000313" key="2">
    <source>
        <dbReference type="EMBL" id="RLL43934.1"/>
    </source>
</evidence>
<dbReference type="AlphaFoldDB" id="A0A498D7D6"/>
<dbReference type="OrthoDB" id="9816479at2"/>
<dbReference type="Proteomes" id="UP000270219">
    <property type="component" value="Unassembled WGS sequence"/>
</dbReference>
<keyword evidence="3" id="KW-1185">Reference proteome</keyword>
<dbReference type="Pfam" id="PF00350">
    <property type="entry name" value="Dynamin_N"/>
    <property type="match status" value="1"/>
</dbReference>
<dbReference type="Gene3D" id="3.40.50.300">
    <property type="entry name" value="P-loop containing nucleotide triphosphate hydrolases"/>
    <property type="match status" value="1"/>
</dbReference>
<comment type="caution">
    <text evidence="2">The sequence shown here is derived from an EMBL/GenBank/DDBJ whole genome shotgun (WGS) entry which is preliminary data.</text>
</comment>
<dbReference type="SUPFAM" id="SSF52540">
    <property type="entry name" value="P-loop containing nucleoside triphosphate hydrolases"/>
    <property type="match status" value="1"/>
</dbReference>